<dbReference type="EMBL" id="KV878130">
    <property type="protein sequence ID" value="OJJ03035.1"/>
    <property type="molecule type" value="Genomic_DNA"/>
</dbReference>
<dbReference type="VEuPathDB" id="FungiDB:ASPVEDRAFT_29570"/>
<dbReference type="Gene3D" id="3.40.50.300">
    <property type="entry name" value="P-loop containing nucleotide triphosphate hydrolases"/>
    <property type="match status" value="1"/>
</dbReference>
<dbReference type="STRING" id="1036611.A0A1L9PNQ2"/>
<dbReference type="OrthoDB" id="2316594at2759"/>
<evidence type="ECO:0000313" key="1">
    <source>
        <dbReference type="EMBL" id="OJJ03035.1"/>
    </source>
</evidence>
<sequence length="427" mass="46832">MSPYSEEAILEDPRLFFNVASPSSTFICGSQGSGKSHTLSCMLEGCLIPSRAGKLHKPMAGVVFHYDTFISDSGGSPCEAAFLASHSSVNVRVLCAPTNLETIKKTYARFNIPVEPLLIDQAHLNTKRMFDLMAVGQGQGPAPLYVHTVQRILREMRILQQSTGSRFDYRGFKRRVLDSDLLPGQLEPLKQRLDPLESFMPLQQAVTLKSRRKGMAGSNNTGSSWTPKRSRLTIVDLSCPCISPDTACSLFNVCFGIFMEQDTEIGRVVALDEAHKYMKDSIEARTFTDTLLSTVRLQRHLGARILISTQEPTISSDLLGLCTVTIVHRFTSPAWLRALKGHVAAAAMEVKSRELPNNSEDEAEGSAASRTSSLFRQIVHLRVGEALLFSPSAVVGASEGHRLGDGYMVIKVRDRLTEDGGKSVISS</sequence>
<dbReference type="InterPro" id="IPR027417">
    <property type="entry name" value="P-loop_NTPase"/>
</dbReference>
<evidence type="ECO:0000313" key="2">
    <source>
        <dbReference type="Proteomes" id="UP000184073"/>
    </source>
</evidence>
<dbReference type="GeneID" id="63725753"/>
<keyword evidence="2" id="KW-1185">Reference proteome</keyword>
<dbReference type="Proteomes" id="UP000184073">
    <property type="component" value="Unassembled WGS sequence"/>
</dbReference>
<organism evidence="1 2">
    <name type="scientific">Aspergillus versicolor CBS 583.65</name>
    <dbReference type="NCBI Taxonomy" id="1036611"/>
    <lineage>
        <taxon>Eukaryota</taxon>
        <taxon>Fungi</taxon>
        <taxon>Dikarya</taxon>
        <taxon>Ascomycota</taxon>
        <taxon>Pezizomycotina</taxon>
        <taxon>Eurotiomycetes</taxon>
        <taxon>Eurotiomycetidae</taxon>
        <taxon>Eurotiales</taxon>
        <taxon>Aspergillaceae</taxon>
        <taxon>Aspergillus</taxon>
        <taxon>Aspergillus subgen. Nidulantes</taxon>
    </lineage>
</organism>
<name>A0A1L9PNQ2_ASPVE</name>
<dbReference type="SUPFAM" id="SSF52540">
    <property type="entry name" value="P-loop containing nucleoside triphosphate hydrolases"/>
    <property type="match status" value="1"/>
</dbReference>
<gene>
    <name evidence="1" type="ORF">ASPVEDRAFT_29570</name>
</gene>
<reference evidence="2" key="1">
    <citation type="journal article" date="2017" name="Genome Biol.">
        <title>Comparative genomics reveals high biological diversity and specific adaptations in the industrially and medically important fungal genus Aspergillus.</title>
        <authorList>
            <person name="de Vries R.P."/>
            <person name="Riley R."/>
            <person name="Wiebenga A."/>
            <person name="Aguilar-Osorio G."/>
            <person name="Amillis S."/>
            <person name="Uchima C.A."/>
            <person name="Anderluh G."/>
            <person name="Asadollahi M."/>
            <person name="Askin M."/>
            <person name="Barry K."/>
            <person name="Battaglia E."/>
            <person name="Bayram O."/>
            <person name="Benocci T."/>
            <person name="Braus-Stromeyer S.A."/>
            <person name="Caldana C."/>
            <person name="Canovas D."/>
            <person name="Cerqueira G.C."/>
            <person name="Chen F."/>
            <person name="Chen W."/>
            <person name="Choi C."/>
            <person name="Clum A."/>
            <person name="Dos Santos R.A."/>
            <person name="Damasio A.R."/>
            <person name="Diallinas G."/>
            <person name="Emri T."/>
            <person name="Fekete E."/>
            <person name="Flipphi M."/>
            <person name="Freyberg S."/>
            <person name="Gallo A."/>
            <person name="Gournas C."/>
            <person name="Habgood R."/>
            <person name="Hainaut M."/>
            <person name="Harispe M.L."/>
            <person name="Henrissat B."/>
            <person name="Hilden K.S."/>
            <person name="Hope R."/>
            <person name="Hossain A."/>
            <person name="Karabika E."/>
            <person name="Karaffa L."/>
            <person name="Karanyi Z."/>
            <person name="Krasevec N."/>
            <person name="Kuo A."/>
            <person name="Kusch H."/>
            <person name="LaButti K."/>
            <person name="Lagendijk E.L."/>
            <person name="Lapidus A."/>
            <person name="Levasseur A."/>
            <person name="Lindquist E."/>
            <person name="Lipzen A."/>
            <person name="Logrieco A.F."/>
            <person name="MacCabe A."/>
            <person name="Maekelae M.R."/>
            <person name="Malavazi I."/>
            <person name="Melin P."/>
            <person name="Meyer V."/>
            <person name="Mielnichuk N."/>
            <person name="Miskei M."/>
            <person name="Molnar A.P."/>
            <person name="Mule G."/>
            <person name="Ngan C.Y."/>
            <person name="Orejas M."/>
            <person name="Orosz E."/>
            <person name="Ouedraogo J.P."/>
            <person name="Overkamp K.M."/>
            <person name="Park H.-S."/>
            <person name="Perrone G."/>
            <person name="Piumi F."/>
            <person name="Punt P.J."/>
            <person name="Ram A.F."/>
            <person name="Ramon A."/>
            <person name="Rauscher S."/>
            <person name="Record E."/>
            <person name="Riano-Pachon D.M."/>
            <person name="Robert V."/>
            <person name="Roehrig J."/>
            <person name="Ruller R."/>
            <person name="Salamov A."/>
            <person name="Salih N.S."/>
            <person name="Samson R.A."/>
            <person name="Sandor E."/>
            <person name="Sanguinetti M."/>
            <person name="Schuetze T."/>
            <person name="Sepcic K."/>
            <person name="Shelest E."/>
            <person name="Sherlock G."/>
            <person name="Sophianopoulou V."/>
            <person name="Squina F.M."/>
            <person name="Sun H."/>
            <person name="Susca A."/>
            <person name="Todd R.B."/>
            <person name="Tsang A."/>
            <person name="Unkles S.E."/>
            <person name="van de Wiele N."/>
            <person name="van Rossen-Uffink D."/>
            <person name="Oliveira J.V."/>
            <person name="Vesth T.C."/>
            <person name="Visser J."/>
            <person name="Yu J.-H."/>
            <person name="Zhou M."/>
            <person name="Andersen M.R."/>
            <person name="Archer D.B."/>
            <person name="Baker S.E."/>
            <person name="Benoit I."/>
            <person name="Brakhage A.A."/>
            <person name="Braus G.H."/>
            <person name="Fischer R."/>
            <person name="Frisvad J.C."/>
            <person name="Goldman G.H."/>
            <person name="Houbraken J."/>
            <person name="Oakley B."/>
            <person name="Pocsi I."/>
            <person name="Scazzocchio C."/>
            <person name="Seiboth B."/>
            <person name="vanKuyk P.A."/>
            <person name="Wortman J."/>
            <person name="Dyer P.S."/>
            <person name="Grigoriev I.V."/>
        </authorList>
    </citation>
    <scope>NUCLEOTIDE SEQUENCE [LARGE SCALE GENOMIC DNA]</scope>
    <source>
        <strain evidence="2">CBS 583.65</strain>
    </source>
</reference>
<dbReference type="RefSeq" id="XP_040668797.1">
    <property type="nucleotide sequence ID" value="XM_040810242.1"/>
</dbReference>
<evidence type="ECO:0008006" key="3">
    <source>
        <dbReference type="Google" id="ProtNLM"/>
    </source>
</evidence>
<protein>
    <recommendedName>
        <fullName evidence="3">Zona occludens toxin N-terminal domain-containing protein</fullName>
    </recommendedName>
</protein>
<accession>A0A1L9PNQ2</accession>
<proteinExistence type="predicted"/>
<dbReference type="AlphaFoldDB" id="A0A1L9PNQ2"/>